<dbReference type="AlphaFoldDB" id="A0A3B3RXE8"/>
<evidence type="ECO:0000256" key="6">
    <source>
        <dbReference type="ARBA" id="ARBA00029833"/>
    </source>
</evidence>
<accession>A0A3B3RXE8</accession>
<dbReference type="GO" id="GO:0000045">
    <property type="term" value="P:autophagosome assembly"/>
    <property type="evidence" value="ECO:0007669"/>
    <property type="project" value="TreeGrafter"/>
</dbReference>
<reference evidence="8" key="1">
    <citation type="submission" date="2025-08" db="UniProtKB">
        <authorList>
            <consortium name="Ensembl"/>
        </authorList>
    </citation>
    <scope>IDENTIFICATION</scope>
</reference>
<dbReference type="GeneTree" id="ENSGT00390000000924"/>
<dbReference type="Ensembl" id="ENSPKIT00000003115.1">
    <property type="protein sequence ID" value="ENSPKIP00000022451.1"/>
    <property type="gene ID" value="ENSPKIG00000006450.1"/>
</dbReference>
<keyword evidence="9" id="KW-1185">Reference proteome</keyword>
<feature type="compositionally biased region" description="Polar residues" evidence="7">
    <location>
        <begin position="159"/>
        <end position="169"/>
    </location>
</feature>
<dbReference type="PANTHER" id="PTHR14957:SF1">
    <property type="entry name" value="UBIQUITIN-LIKE-CONJUGATING ENZYME ATG10"/>
    <property type="match status" value="1"/>
</dbReference>
<dbReference type="Gene3D" id="3.30.1460.50">
    <property type="match status" value="1"/>
</dbReference>
<keyword evidence="3" id="KW-0808">Transferase</keyword>
<protein>
    <recommendedName>
        <fullName evidence="2">Ubiquitin-like-conjugating enzyme ATG10</fullName>
    </recommendedName>
    <alternativeName>
        <fullName evidence="6">Autophagy-related protein 10</fullName>
    </alternativeName>
</protein>
<feature type="region of interest" description="Disordered" evidence="7">
    <location>
        <begin position="59"/>
        <end position="94"/>
    </location>
</feature>
<evidence type="ECO:0000256" key="7">
    <source>
        <dbReference type="SAM" id="MobiDB-lite"/>
    </source>
</evidence>
<evidence type="ECO:0000313" key="9">
    <source>
        <dbReference type="Proteomes" id="UP000261540"/>
    </source>
</evidence>
<feature type="compositionally biased region" description="Acidic residues" evidence="7">
    <location>
        <begin position="72"/>
        <end position="89"/>
    </location>
</feature>
<dbReference type="GO" id="GO:0005829">
    <property type="term" value="C:cytosol"/>
    <property type="evidence" value="ECO:0007669"/>
    <property type="project" value="TreeGrafter"/>
</dbReference>
<dbReference type="PANTHER" id="PTHR14957">
    <property type="entry name" value="UBIQUITIN-LIKE-CONJUGATING ENZYME ATG10"/>
    <property type="match status" value="1"/>
</dbReference>
<dbReference type="GO" id="GO:0061651">
    <property type="term" value="F:Atg12 conjugating enzyme activity"/>
    <property type="evidence" value="ECO:0007669"/>
    <property type="project" value="TreeGrafter"/>
</dbReference>
<sequence length="247" mass="27728">MSGAWDVGLGGLDEDAFLQCCELFLQHARSLDDGWSWGRLNGSDEGFLKKTVLVTGKINTEAPDGTSRPAEDLDMLGEDVQDGGPDDAEGTPAPPSAAAVIRYEYHVLYSRSFQTPTLYFRASTLDGRSLSLEEIWDGVHSNYRQRLLHAPWDSITQQVGSEGTDVSTRTNEEEDDRQETLEIKDGRLQKNSSEKSSQHSVSFKEVSHISLLKNENQERHICSTQFNKHLTIEHICWFNTKQSAMIH</sequence>
<name>A0A3B3RXE8_9TELE</name>
<dbReference type="GO" id="GO:0000422">
    <property type="term" value="P:autophagy of mitochondrion"/>
    <property type="evidence" value="ECO:0007669"/>
    <property type="project" value="TreeGrafter"/>
</dbReference>
<dbReference type="Proteomes" id="UP000261540">
    <property type="component" value="Unplaced"/>
</dbReference>
<dbReference type="Pfam" id="PF03987">
    <property type="entry name" value="Autophagy_act_C"/>
    <property type="match status" value="1"/>
</dbReference>
<organism evidence="8 9">
    <name type="scientific">Paramormyrops kingsleyae</name>
    <dbReference type="NCBI Taxonomy" id="1676925"/>
    <lineage>
        <taxon>Eukaryota</taxon>
        <taxon>Metazoa</taxon>
        <taxon>Chordata</taxon>
        <taxon>Craniata</taxon>
        <taxon>Vertebrata</taxon>
        <taxon>Euteleostomi</taxon>
        <taxon>Actinopterygii</taxon>
        <taxon>Neopterygii</taxon>
        <taxon>Teleostei</taxon>
        <taxon>Osteoglossocephala</taxon>
        <taxon>Osteoglossomorpha</taxon>
        <taxon>Osteoglossiformes</taxon>
        <taxon>Mormyridae</taxon>
        <taxon>Paramormyrops</taxon>
    </lineage>
</organism>
<feature type="region of interest" description="Disordered" evidence="7">
    <location>
        <begin position="159"/>
        <end position="201"/>
    </location>
</feature>
<evidence type="ECO:0000256" key="5">
    <source>
        <dbReference type="ARBA" id="ARBA00023006"/>
    </source>
</evidence>
<evidence type="ECO:0000313" key="8">
    <source>
        <dbReference type="Ensembl" id="ENSPKIP00000022451.1"/>
    </source>
</evidence>
<evidence type="ECO:0000256" key="3">
    <source>
        <dbReference type="ARBA" id="ARBA00022679"/>
    </source>
</evidence>
<dbReference type="GO" id="GO:0032446">
    <property type="term" value="P:protein modification by small protein conjugation"/>
    <property type="evidence" value="ECO:0007669"/>
    <property type="project" value="TreeGrafter"/>
</dbReference>
<dbReference type="InterPro" id="IPR007135">
    <property type="entry name" value="Atg3/Atg10"/>
</dbReference>
<dbReference type="STRING" id="1676925.ENSPKIP00000022451"/>
<evidence type="ECO:0000256" key="1">
    <source>
        <dbReference type="ARBA" id="ARBA00005696"/>
    </source>
</evidence>
<evidence type="ECO:0000256" key="2">
    <source>
        <dbReference type="ARBA" id="ARBA00021099"/>
    </source>
</evidence>
<feature type="compositionally biased region" description="Basic and acidic residues" evidence="7">
    <location>
        <begin position="178"/>
        <end position="197"/>
    </location>
</feature>
<proteinExistence type="inferred from homology"/>
<keyword evidence="5" id="KW-0072">Autophagy</keyword>
<reference evidence="8" key="2">
    <citation type="submission" date="2025-09" db="UniProtKB">
        <authorList>
            <consortium name="Ensembl"/>
        </authorList>
    </citation>
    <scope>IDENTIFICATION</scope>
</reference>
<evidence type="ECO:0000256" key="4">
    <source>
        <dbReference type="ARBA" id="ARBA00022786"/>
    </source>
</evidence>
<keyword evidence="4" id="KW-0833">Ubl conjugation pathway</keyword>
<comment type="similarity">
    <text evidence="1">Belongs to the ATG10 family.</text>
</comment>